<dbReference type="EMBL" id="JUIW01000004">
    <property type="protein sequence ID" value="RYJ43992.1"/>
    <property type="molecule type" value="Genomic_DNA"/>
</dbReference>
<organism evidence="1 2">
    <name type="scientific">Flavobacterium beibuense</name>
    <dbReference type="NCBI Taxonomy" id="657326"/>
    <lineage>
        <taxon>Bacteria</taxon>
        <taxon>Pseudomonadati</taxon>
        <taxon>Bacteroidota</taxon>
        <taxon>Flavobacteriia</taxon>
        <taxon>Flavobacteriales</taxon>
        <taxon>Flavobacteriaceae</taxon>
        <taxon>Flavobacterium</taxon>
    </lineage>
</organism>
<name>A0A444WDY9_9FLAO</name>
<comment type="caution">
    <text evidence="1">The sequence shown here is derived from an EMBL/GenBank/DDBJ whole genome shotgun (WGS) entry which is preliminary data.</text>
</comment>
<accession>A0A444WDY9</accession>
<gene>
    <name evidence="1" type="ORF">NU09_1500</name>
</gene>
<dbReference type="Proteomes" id="UP000289775">
    <property type="component" value="Unassembled WGS sequence"/>
</dbReference>
<evidence type="ECO:0000313" key="1">
    <source>
        <dbReference type="EMBL" id="RYJ43992.1"/>
    </source>
</evidence>
<keyword evidence="2" id="KW-1185">Reference proteome</keyword>
<evidence type="ECO:0000313" key="2">
    <source>
        <dbReference type="Proteomes" id="UP000289775"/>
    </source>
</evidence>
<dbReference type="AlphaFoldDB" id="A0A444WDY9"/>
<proteinExistence type="predicted"/>
<reference evidence="1 2" key="1">
    <citation type="submission" date="2014-12" db="EMBL/GenBank/DDBJ databases">
        <title>Genome sequence of Flavobacterium beibuense RSKm HC5.</title>
        <authorList>
            <person name="Kim J.F."/>
            <person name="Song J.Y."/>
            <person name="Kwak M.-J."/>
            <person name="Lee S.-W."/>
        </authorList>
    </citation>
    <scope>NUCLEOTIDE SEQUENCE [LARGE SCALE GENOMIC DNA]</scope>
    <source>
        <strain evidence="1 2">RSKm HC5</strain>
    </source>
</reference>
<protein>
    <submittedName>
        <fullName evidence="1">Uncharacterized protein</fullName>
    </submittedName>
</protein>
<sequence>MEYGNVTISIGAAHVSPKAAVINVIGVVQGLSLSVPHIERT</sequence>